<name>A0A1C6S7Z0_9ACTN</name>
<dbReference type="Proteomes" id="UP000198906">
    <property type="component" value="Unassembled WGS sequence"/>
</dbReference>
<keyword evidence="3" id="KW-1185">Reference proteome</keyword>
<feature type="chain" id="PRO_5038551598" description="Peptidase inhibitor family I36" evidence="1">
    <location>
        <begin position="19"/>
        <end position="154"/>
    </location>
</feature>
<organism evidence="2 3">
    <name type="scientific">Micromonospora inyonensis</name>
    <dbReference type="NCBI Taxonomy" id="47866"/>
    <lineage>
        <taxon>Bacteria</taxon>
        <taxon>Bacillati</taxon>
        <taxon>Actinomycetota</taxon>
        <taxon>Actinomycetes</taxon>
        <taxon>Micromonosporales</taxon>
        <taxon>Micromonosporaceae</taxon>
        <taxon>Micromonospora</taxon>
    </lineage>
</organism>
<dbReference type="AlphaFoldDB" id="A0A1C6S7Z0"/>
<dbReference type="RefSeq" id="WP_091460950.1">
    <property type="nucleotide sequence ID" value="NZ_FMHU01000002.1"/>
</dbReference>
<sequence>MLTVAAALTALVSVFAMAAPAAQATENTREGTTSRDDVHAMAWTPVISPFYTDREKRFPHVDTDGRNLLIDLCPSGRLCVAAGEGNGLHTVYYLYYCTERSLTNFIGDGSAKNAQTGSARALLLNQNRVIQVALDPDPDPVRIDWDPTYYIDPC</sequence>
<evidence type="ECO:0000256" key="1">
    <source>
        <dbReference type="SAM" id="SignalP"/>
    </source>
</evidence>
<reference evidence="3" key="1">
    <citation type="submission" date="2016-06" db="EMBL/GenBank/DDBJ databases">
        <authorList>
            <person name="Varghese N."/>
        </authorList>
    </citation>
    <scope>NUCLEOTIDE SEQUENCE [LARGE SCALE GENOMIC DNA]</scope>
    <source>
        <strain evidence="3">DSM 46123</strain>
    </source>
</reference>
<gene>
    <name evidence="2" type="ORF">GA0074694_4258</name>
</gene>
<feature type="signal peptide" evidence="1">
    <location>
        <begin position="1"/>
        <end position="18"/>
    </location>
</feature>
<accession>A0A1C6S7Z0</accession>
<evidence type="ECO:0000313" key="2">
    <source>
        <dbReference type="EMBL" id="SCL25568.1"/>
    </source>
</evidence>
<evidence type="ECO:0008006" key="4">
    <source>
        <dbReference type="Google" id="ProtNLM"/>
    </source>
</evidence>
<dbReference type="EMBL" id="FMHU01000002">
    <property type="protein sequence ID" value="SCL25568.1"/>
    <property type="molecule type" value="Genomic_DNA"/>
</dbReference>
<proteinExistence type="predicted"/>
<evidence type="ECO:0000313" key="3">
    <source>
        <dbReference type="Proteomes" id="UP000198906"/>
    </source>
</evidence>
<keyword evidence="1" id="KW-0732">Signal</keyword>
<protein>
    <recommendedName>
        <fullName evidence="4">Peptidase inhibitor family I36</fullName>
    </recommendedName>
</protein>